<evidence type="ECO:0000313" key="2">
    <source>
        <dbReference type="EMBL" id="KAA6119334.1"/>
    </source>
</evidence>
<feature type="compositionally biased region" description="Basic and acidic residues" evidence="1">
    <location>
        <begin position="161"/>
        <end position="173"/>
    </location>
</feature>
<dbReference type="Pfam" id="PF11749">
    <property type="entry name" value="DUF3305"/>
    <property type="match status" value="1"/>
</dbReference>
<evidence type="ECO:0000313" key="3">
    <source>
        <dbReference type="Proteomes" id="UP000324324"/>
    </source>
</evidence>
<sequence length="173" mass="19923">MQSEAPPPAGGRPAVTMAVVMRRIALASRWQPWKWELEAVVPDLGAFGTEPHCLHEDEQGARWLYPGYPVELFRDEAEGYYLNLSSTAPCWFVLWRMDETQPEDGRRPLPVTVSLSYNEAGRWLDAGETVENVPLAPEQLAWLQAYVAEHYRPEPKKRRRPESFKSPQDRARY</sequence>
<name>A0A5M8AEM4_9BURK</name>
<proteinExistence type="predicted"/>
<dbReference type="Proteomes" id="UP000324324">
    <property type="component" value="Unassembled WGS sequence"/>
</dbReference>
<comment type="caution">
    <text evidence="2">The sequence shown here is derived from an EMBL/GenBank/DDBJ whole genome shotgun (WGS) entry which is preliminary data.</text>
</comment>
<accession>A0A5M8AEM4</accession>
<gene>
    <name evidence="2" type="ORF">F1599_21185</name>
</gene>
<evidence type="ECO:0000256" key="1">
    <source>
        <dbReference type="SAM" id="MobiDB-lite"/>
    </source>
</evidence>
<dbReference type="InterPro" id="IPR021736">
    <property type="entry name" value="DUF3305"/>
</dbReference>
<keyword evidence="3" id="KW-1185">Reference proteome</keyword>
<reference evidence="2 3" key="1">
    <citation type="submission" date="2019-09" db="EMBL/GenBank/DDBJ databases">
        <title>Isolation of a novel species in the genus Cupriavidus from patients with sepsis using whole genome sequencing.</title>
        <authorList>
            <person name="Kweon O.J."/>
            <person name="Lee M.-K."/>
        </authorList>
    </citation>
    <scope>NUCLEOTIDE SEQUENCE [LARGE SCALE GENOMIC DNA]</scope>
    <source>
        <strain evidence="2 3">MKL-01</strain>
    </source>
</reference>
<feature type="region of interest" description="Disordered" evidence="1">
    <location>
        <begin position="153"/>
        <end position="173"/>
    </location>
</feature>
<dbReference type="AlphaFoldDB" id="A0A5M8AEM4"/>
<protein>
    <submittedName>
        <fullName evidence="2">DUF3305 domain-containing protein</fullName>
    </submittedName>
</protein>
<dbReference type="RefSeq" id="WP_149317991.1">
    <property type="nucleotide sequence ID" value="NZ_CP080293.1"/>
</dbReference>
<dbReference type="EMBL" id="VWRN01000053">
    <property type="protein sequence ID" value="KAA6119334.1"/>
    <property type="molecule type" value="Genomic_DNA"/>
</dbReference>
<organism evidence="2 3">
    <name type="scientific">Cupriavidus cauae</name>
    <dbReference type="NCBI Taxonomy" id="2608999"/>
    <lineage>
        <taxon>Bacteria</taxon>
        <taxon>Pseudomonadati</taxon>
        <taxon>Pseudomonadota</taxon>
        <taxon>Betaproteobacteria</taxon>
        <taxon>Burkholderiales</taxon>
        <taxon>Burkholderiaceae</taxon>
        <taxon>Cupriavidus</taxon>
    </lineage>
</organism>